<dbReference type="PROSITE" id="PS50092">
    <property type="entry name" value="TSP1"/>
    <property type="match status" value="2"/>
</dbReference>
<sequence>MSCVICRVVRVAALLQACLARTCFRAPASVDGWYGIQWREYPFVGTGSYFDSISFTAMTCTMGVYVNWIEYPNSGWDSPKDEHGASPGCSGQVSPNQNSTITCGKTGLHYTVHPAVWGECSRAEICDVQGVSHLQLITGTQVDYDWSPGEWTTCSETCGPGTKTRSVSCSPDPGYCNQNDKPSTTDDCNLASCQWEIQRWGACSHLCGGGERNRVVTCPRDDSYCTESKPATTEACNEQNCSATTEAFAGEADDPSSVPDDLVVPLLTPIGSGIFGIFLGACAAYFCCRKKDGPKPNRTWLDDDHIPNERFPYGNGSKVAMFSARFDGGETERKFRDVHRILQQYEYDVLMVSSDHGDDSGVLTRKYLHRLKQEDGVMLAVCTPHYGEVTASKFSSNFELGYAMDNCIKVLPLQTHDQFPPRPPAGPEHAFDKDRIAQGYISAVFMASVARLDCLDCRSISDEEIALHIATCLQTEGDGFVTLRFNGMRTPPQPPADFSVAPPQPLPAELFRAPSKVGCERA</sequence>
<dbReference type="PANTHER" id="PTHR13723:SF281">
    <property type="entry name" value="PAPILIN"/>
    <property type="match status" value="1"/>
</dbReference>
<dbReference type="Pfam" id="PF19030">
    <property type="entry name" value="TSP1_ADAMTS"/>
    <property type="match status" value="2"/>
</dbReference>
<evidence type="ECO:0000313" key="2">
    <source>
        <dbReference type="Proteomes" id="UP001642484"/>
    </source>
</evidence>
<reference evidence="1 2" key="1">
    <citation type="submission" date="2024-02" db="EMBL/GenBank/DDBJ databases">
        <authorList>
            <person name="Chen Y."/>
            <person name="Shah S."/>
            <person name="Dougan E. K."/>
            <person name="Thang M."/>
            <person name="Chan C."/>
        </authorList>
    </citation>
    <scope>NUCLEOTIDE SEQUENCE [LARGE SCALE GENOMIC DNA]</scope>
</reference>
<name>A0ABP0JCX4_9DINO</name>
<protein>
    <submittedName>
        <fullName evidence="1">Uncharacterized protein</fullName>
    </submittedName>
</protein>
<accession>A0ABP0JCX4</accession>
<organism evidence="1 2">
    <name type="scientific">Durusdinium trenchii</name>
    <dbReference type="NCBI Taxonomy" id="1381693"/>
    <lineage>
        <taxon>Eukaryota</taxon>
        <taxon>Sar</taxon>
        <taxon>Alveolata</taxon>
        <taxon>Dinophyceae</taxon>
        <taxon>Suessiales</taxon>
        <taxon>Symbiodiniaceae</taxon>
        <taxon>Durusdinium</taxon>
    </lineage>
</organism>
<comment type="caution">
    <text evidence="1">The sequence shown here is derived from an EMBL/GenBank/DDBJ whole genome shotgun (WGS) entry which is preliminary data.</text>
</comment>
<dbReference type="Gene3D" id="2.20.100.10">
    <property type="entry name" value="Thrombospondin type-1 (TSP1) repeat"/>
    <property type="match status" value="2"/>
</dbReference>
<dbReference type="InterPro" id="IPR000884">
    <property type="entry name" value="TSP1_rpt"/>
</dbReference>
<dbReference type="EMBL" id="CAXAMN010005058">
    <property type="protein sequence ID" value="CAK9012067.1"/>
    <property type="molecule type" value="Genomic_DNA"/>
</dbReference>
<dbReference type="GO" id="GO:0008237">
    <property type="term" value="F:metallopeptidase activity"/>
    <property type="evidence" value="ECO:0007669"/>
    <property type="project" value="UniProtKB-KW"/>
</dbReference>
<dbReference type="SUPFAM" id="SSF82895">
    <property type="entry name" value="TSP-1 type 1 repeat"/>
    <property type="match status" value="2"/>
</dbReference>
<dbReference type="InterPro" id="IPR050439">
    <property type="entry name" value="ADAMTS_ADAMTS-like"/>
</dbReference>
<evidence type="ECO:0000313" key="1">
    <source>
        <dbReference type="EMBL" id="CAK9012067.1"/>
    </source>
</evidence>
<dbReference type="InterPro" id="IPR036383">
    <property type="entry name" value="TSP1_rpt_sf"/>
</dbReference>
<dbReference type="SMART" id="SM00209">
    <property type="entry name" value="TSP1"/>
    <property type="match status" value="2"/>
</dbReference>
<keyword evidence="2" id="KW-1185">Reference proteome</keyword>
<dbReference type="PANTHER" id="PTHR13723">
    <property type="entry name" value="ADAMTS A DISINTEGRIN AND METALLOPROTEASE WITH THROMBOSPONDIN MOTIFS PROTEASE"/>
    <property type="match status" value="1"/>
</dbReference>
<gene>
    <name evidence="1" type="ORF">CCMP2556_LOCUS10710</name>
</gene>
<proteinExistence type="predicted"/>
<dbReference type="Proteomes" id="UP001642484">
    <property type="component" value="Unassembled WGS sequence"/>
</dbReference>